<gene>
    <name evidence="1" type="ORF">E4U43_007393</name>
</gene>
<organism evidence="1 2">
    <name type="scientific">Claviceps pusilla</name>
    <dbReference type="NCBI Taxonomy" id="123648"/>
    <lineage>
        <taxon>Eukaryota</taxon>
        <taxon>Fungi</taxon>
        <taxon>Dikarya</taxon>
        <taxon>Ascomycota</taxon>
        <taxon>Pezizomycotina</taxon>
        <taxon>Sordariomycetes</taxon>
        <taxon>Hypocreomycetidae</taxon>
        <taxon>Hypocreales</taxon>
        <taxon>Clavicipitaceae</taxon>
        <taxon>Claviceps</taxon>
    </lineage>
</organism>
<name>A0A9P7NIR7_9HYPO</name>
<dbReference type="AlphaFoldDB" id="A0A9P7NIR7"/>
<sequence>MMAARNDPGRDMVQSPACFIVETRWVFTMFAPAIEDKICFKVESTPAGSQLIAASPGGAPWCRPGAALQEREEVETREA</sequence>
<proteinExistence type="predicted"/>
<keyword evidence="2" id="KW-1185">Reference proteome</keyword>
<protein>
    <submittedName>
        <fullName evidence="1">Uncharacterized protein</fullName>
    </submittedName>
</protein>
<comment type="caution">
    <text evidence="1">The sequence shown here is derived from an EMBL/GenBank/DDBJ whole genome shotgun (WGS) entry which is preliminary data.</text>
</comment>
<dbReference type="EMBL" id="SRPW01000062">
    <property type="protein sequence ID" value="KAG6018151.1"/>
    <property type="molecule type" value="Genomic_DNA"/>
</dbReference>
<dbReference type="Proteomes" id="UP000748025">
    <property type="component" value="Unassembled WGS sequence"/>
</dbReference>
<reference evidence="1" key="1">
    <citation type="journal article" date="2020" name="bioRxiv">
        <title>Whole genome comparisons of ergot fungi reveals the divergence and evolution of species within the genus Claviceps are the result of varying mechanisms driving genome evolution and host range expansion.</title>
        <authorList>
            <person name="Wyka S.A."/>
            <person name="Mondo S.J."/>
            <person name="Liu M."/>
            <person name="Dettman J."/>
            <person name="Nalam V."/>
            <person name="Broders K.D."/>
        </authorList>
    </citation>
    <scope>NUCLEOTIDE SEQUENCE</scope>
    <source>
        <strain evidence="1">CCC 602</strain>
    </source>
</reference>
<evidence type="ECO:0000313" key="1">
    <source>
        <dbReference type="EMBL" id="KAG6018151.1"/>
    </source>
</evidence>
<evidence type="ECO:0000313" key="2">
    <source>
        <dbReference type="Proteomes" id="UP000748025"/>
    </source>
</evidence>
<accession>A0A9P7NIR7</accession>